<keyword evidence="4 9" id="KW-0863">Zinc-finger</keyword>
<evidence type="ECO:0000256" key="10">
    <source>
        <dbReference type="SAM" id="MobiDB-lite"/>
    </source>
</evidence>
<feature type="domain" description="PHD-type" evidence="11">
    <location>
        <begin position="317"/>
        <end position="367"/>
    </location>
</feature>
<keyword evidence="3" id="KW-0677">Repeat</keyword>
<keyword evidence="2" id="KW-0479">Metal-binding</keyword>
<dbReference type="PANTHER" id="PTHR45888:SF1">
    <property type="entry name" value="HISTONE-LYSINE N-METHYLTRANSFERASE 2C"/>
    <property type="match status" value="1"/>
</dbReference>
<evidence type="ECO:0000256" key="2">
    <source>
        <dbReference type="ARBA" id="ARBA00022723"/>
    </source>
</evidence>
<feature type="compositionally biased region" description="Basic and acidic residues" evidence="10">
    <location>
        <begin position="145"/>
        <end position="155"/>
    </location>
</feature>
<evidence type="ECO:0000259" key="13">
    <source>
        <dbReference type="PROSITE" id="PS51805"/>
    </source>
</evidence>
<dbReference type="CDD" id="cd15509">
    <property type="entry name" value="PHD1_KMT2C_like"/>
    <property type="match status" value="1"/>
</dbReference>
<dbReference type="PROSITE" id="PS51805">
    <property type="entry name" value="EPHD"/>
    <property type="match status" value="1"/>
</dbReference>
<dbReference type="PANTHER" id="PTHR45888">
    <property type="entry name" value="HL01030P-RELATED"/>
    <property type="match status" value="1"/>
</dbReference>
<keyword evidence="7" id="KW-0804">Transcription</keyword>
<dbReference type="GO" id="GO:0044666">
    <property type="term" value="C:MLL3/4 complex"/>
    <property type="evidence" value="ECO:0007669"/>
    <property type="project" value="InterPro"/>
</dbReference>
<keyword evidence="8" id="KW-0539">Nucleus</keyword>
<dbReference type="CDD" id="cd15594">
    <property type="entry name" value="PHD2_KMT2C"/>
    <property type="match status" value="1"/>
</dbReference>
<sequence>MEASCIALIIFRPRSRGKAAGEDEDSMDGTEAAESESPQQMETKEPQEVSEGGQPTEGSGEPAISPSTPPQHPEPEPWAESASSEARGSEQLCALCHCGARSLLGQGELRWFGPQPGQIPQADPGGSGGQRDQEQTPSSTAPSRPAEEPPSKLWDELGQVGLPDDTDARSLFDPAGRCLVHQRCASWSEVFSRGEGQALIQVERAIHSGSTQRCAYCKRLGASVRCCEKTCQRSYHYPCAPAAGTFQDIRSYSLLCPEHIQQAVERAKEQANCAVCDSPGDLHDQLFCTSCGQHYHGVCLDVAPTPLKRAGWQCPECKVCQTCKNPGEDSKMLVCDMCDKGYHTFCLQPVMESIPTNGWRCKYCRVCIQCGTRSSAQWHHNCLLCESCFQQQDPTGCCLVCGNAGNPELHKDVLSCHLCRRWLHPECEQPAERDADAPQREDYVCADCRQAELDGAPEEGTHGVTEPAPAADIGGEAAEERAADGAAGGGDPEEEPPGMCHGELRGSQFPDMSIFASRLGLIVDDARCCVSFPPSAVLLAPEIDAPEVPTSPASAVVSVEPAAASPSSTRKDECPDTTTGASEPAEPMDCPPEDVGSPPQEAEQTAGAAEKALDSPTKETNSIAEETMEVSPTEHSRMSGIDQAADSGGEGPPPAETGVRIASGSADEAPPGAEPSPPAEADCAPASEPARSDFSPPAEDTPLRPFIAEAASGSPAKLALSPPSAEASPTEPPPSQTAPTPLEHGIPSTTFISMTPKIGMGKPAISKRKFSPGRPRAKQGRGSGFPGKRRPRGSGLSGRGGRGRSKLKNGVTPIVAPGVSIPETPYMVKEEEETAMHSTMVMFSSSDGFTLKQVGLPFISPFHFGGMSQFLGEGLGGGFTGELTTTERGYSVYI</sequence>
<evidence type="ECO:0000256" key="3">
    <source>
        <dbReference type="ARBA" id="ARBA00022737"/>
    </source>
</evidence>
<comment type="subcellular location">
    <subcellularLocation>
        <location evidence="1">Nucleus</location>
    </subcellularLocation>
</comment>
<feature type="domain" description="PHD-type" evidence="11">
    <location>
        <begin position="395"/>
        <end position="451"/>
    </location>
</feature>
<protein>
    <submittedName>
        <fullName evidence="14">Uncharacterized protein</fullName>
    </submittedName>
</protein>
<dbReference type="PROSITE" id="PS50016">
    <property type="entry name" value="ZF_PHD_2"/>
    <property type="match status" value="3"/>
</dbReference>
<dbReference type="GeneTree" id="ENSGT00940000166821"/>
<keyword evidence="6" id="KW-0805">Transcription regulation</keyword>
<reference evidence="14" key="1">
    <citation type="submission" date="2025-08" db="UniProtKB">
        <authorList>
            <consortium name="Ensembl"/>
        </authorList>
    </citation>
    <scope>IDENTIFICATION</scope>
</reference>
<evidence type="ECO:0000259" key="11">
    <source>
        <dbReference type="PROSITE" id="PS50016"/>
    </source>
</evidence>
<feature type="compositionally biased region" description="Low complexity" evidence="10">
    <location>
        <begin position="710"/>
        <end position="729"/>
    </location>
</feature>
<keyword evidence="15" id="KW-1185">Reference proteome</keyword>
<dbReference type="GO" id="GO:0042800">
    <property type="term" value="F:histone H3K4 methyltransferase activity"/>
    <property type="evidence" value="ECO:0007669"/>
    <property type="project" value="InterPro"/>
</dbReference>
<dbReference type="InterPro" id="IPR001841">
    <property type="entry name" value="Znf_RING"/>
</dbReference>
<dbReference type="Gene3D" id="3.30.40.10">
    <property type="entry name" value="Zinc/RING finger domain, C3HC4 (zinc finger)"/>
    <property type="match status" value="3"/>
</dbReference>
<dbReference type="SMART" id="SM00249">
    <property type="entry name" value="PHD"/>
    <property type="match status" value="4"/>
</dbReference>
<feature type="region of interest" description="Disordered" evidence="10">
    <location>
        <begin position="547"/>
        <end position="815"/>
    </location>
</feature>
<dbReference type="Pfam" id="PF00628">
    <property type="entry name" value="PHD"/>
    <property type="match status" value="3"/>
</dbReference>
<dbReference type="PROSITE" id="PS50089">
    <property type="entry name" value="ZF_RING_2"/>
    <property type="match status" value="1"/>
</dbReference>
<dbReference type="FunFam" id="3.30.40.10:FF:000080">
    <property type="entry name" value="Histone-lysine N-methyltransferase 2C"/>
    <property type="match status" value="1"/>
</dbReference>
<evidence type="ECO:0000259" key="12">
    <source>
        <dbReference type="PROSITE" id="PS50089"/>
    </source>
</evidence>
<feature type="domain" description="PHD-type" evidence="13">
    <location>
        <begin position="153"/>
        <end position="260"/>
    </location>
</feature>
<dbReference type="AlphaFoldDB" id="A0A3B3RD57"/>
<keyword evidence="5" id="KW-0862">Zinc</keyword>
<evidence type="ECO:0000256" key="7">
    <source>
        <dbReference type="ARBA" id="ARBA00023163"/>
    </source>
</evidence>
<organism evidence="14 15">
    <name type="scientific">Paramormyrops kingsleyae</name>
    <dbReference type="NCBI Taxonomy" id="1676925"/>
    <lineage>
        <taxon>Eukaryota</taxon>
        <taxon>Metazoa</taxon>
        <taxon>Chordata</taxon>
        <taxon>Craniata</taxon>
        <taxon>Vertebrata</taxon>
        <taxon>Euteleostomi</taxon>
        <taxon>Actinopterygii</taxon>
        <taxon>Neopterygii</taxon>
        <taxon>Teleostei</taxon>
        <taxon>Osteoglossocephala</taxon>
        <taxon>Osteoglossomorpha</taxon>
        <taxon>Osteoglossiformes</taxon>
        <taxon>Mormyridae</taxon>
        <taxon>Paramormyrops</taxon>
    </lineage>
</organism>
<dbReference type="CDD" id="cd15511">
    <property type="entry name" value="PHD3_KMT2C"/>
    <property type="match status" value="1"/>
</dbReference>
<dbReference type="Ensembl" id="ENSPKIT00000041072.1">
    <property type="protein sequence ID" value="ENSPKIP00000016577.1"/>
    <property type="gene ID" value="ENSPKIG00000002846.1"/>
</dbReference>
<feature type="region of interest" description="Disordered" evidence="10">
    <location>
        <begin position="109"/>
        <end position="160"/>
    </location>
</feature>
<evidence type="ECO:0000313" key="14">
    <source>
        <dbReference type="Ensembl" id="ENSPKIP00000016577.1"/>
    </source>
</evidence>
<feature type="compositionally biased region" description="Low complexity" evidence="10">
    <location>
        <begin position="547"/>
        <end position="568"/>
    </location>
</feature>
<proteinExistence type="predicted"/>
<evidence type="ECO:0000256" key="4">
    <source>
        <dbReference type="ARBA" id="ARBA00022771"/>
    </source>
</evidence>
<dbReference type="FunFam" id="3.30.40.10:FF:000095">
    <property type="entry name" value="Histone-lysine N-methyltransferase 2C"/>
    <property type="match status" value="1"/>
</dbReference>
<dbReference type="InterPro" id="IPR011011">
    <property type="entry name" value="Znf_FYVE_PHD"/>
</dbReference>
<evidence type="ECO:0000256" key="9">
    <source>
        <dbReference type="PROSITE-ProRule" id="PRU00175"/>
    </source>
</evidence>
<dbReference type="SUPFAM" id="SSF57903">
    <property type="entry name" value="FYVE/PHD zinc finger"/>
    <property type="match status" value="3"/>
</dbReference>
<evidence type="ECO:0000256" key="5">
    <source>
        <dbReference type="ARBA" id="ARBA00022833"/>
    </source>
</evidence>
<name>A0A3B3RD57_9TELE</name>
<reference evidence="14" key="2">
    <citation type="submission" date="2025-09" db="UniProtKB">
        <authorList>
            <consortium name="Ensembl"/>
        </authorList>
    </citation>
    <scope>IDENTIFICATION</scope>
</reference>
<feature type="domain" description="PHD-type" evidence="11">
    <location>
        <begin position="270"/>
        <end position="320"/>
    </location>
</feature>
<dbReference type="InterPro" id="IPR034732">
    <property type="entry name" value="EPHD"/>
</dbReference>
<evidence type="ECO:0000313" key="15">
    <source>
        <dbReference type="Proteomes" id="UP000261540"/>
    </source>
</evidence>
<dbReference type="SMART" id="SM00184">
    <property type="entry name" value="RING"/>
    <property type="match status" value="3"/>
</dbReference>
<dbReference type="InterPro" id="IPR019787">
    <property type="entry name" value="Znf_PHD-finger"/>
</dbReference>
<dbReference type="Pfam" id="PF13771">
    <property type="entry name" value="zf-HC5HC2H"/>
    <property type="match status" value="1"/>
</dbReference>
<evidence type="ECO:0000256" key="1">
    <source>
        <dbReference type="ARBA" id="ARBA00004123"/>
    </source>
</evidence>
<dbReference type="InterPro" id="IPR037877">
    <property type="entry name" value="PHD3_KMT2C"/>
</dbReference>
<dbReference type="GO" id="GO:0003713">
    <property type="term" value="F:transcription coactivator activity"/>
    <property type="evidence" value="ECO:0007669"/>
    <property type="project" value="TreeGrafter"/>
</dbReference>
<dbReference type="STRING" id="1676925.ENSPKIP00000016577"/>
<dbReference type="InterPro" id="IPR047004">
    <property type="entry name" value="KMT2C_PHD2"/>
</dbReference>
<feature type="compositionally biased region" description="Acidic residues" evidence="10">
    <location>
        <begin position="22"/>
        <end position="34"/>
    </location>
</feature>
<feature type="region of interest" description="Disordered" evidence="10">
    <location>
        <begin position="476"/>
        <end position="505"/>
    </location>
</feature>
<feature type="compositionally biased region" description="Basic residues" evidence="10">
    <location>
        <begin position="765"/>
        <end position="779"/>
    </location>
</feature>
<evidence type="ECO:0000256" key="8">
    <source>
        <dbReference type="ARBA" id="ARBA00023242"/>
    </source>
</evidence>
<feature type="domain" description="RING-type" evidence="12">
    <location>
        <begin position="273"/>
        <end position="318"/>
    </location>
</feature>
<dbReference type="Proteomes" id="UP000261540">
    <property type="component" value="Unplaced"/>
</dbReference>
<feature type="region of interest" description="Disordered" evidence="10">
    <location>
        <begin position="11"/>
        <end position="85"/>
    </location>
</feature>
<accession>A0A3B3RD57</accession>
<dbReference type="InterPro" id="IPR013083">
    <property type="entry name" value="Znf_RING/FYVE/PHD"/>
</dbReference>
<evidence type="ECO:0000256" key="6">
    <source>
        <dbReference type="ARBA" id="ARBA00023015"/>
    </source>
</evidence>
<dbReference type="GO" id="GO:0045944">
    <property type="term" value="P:positive regulation of transcription by RNA polymerase II"/>
    <property type="evidence" value="ECO:0007669"/>
    <property type="project" value="TreeGrafter"/>
</dbReference>
<dbReference type="InterPro" id="IPR001965">
    <property type="entry name" value="Znf_PHD"/>
</dbReference>
<dbReference type="GO" id="GO:0008270">
    <property type="term" value="F:zinc ion binding"/>
    <property type="evidence" value="ECO:0007669"/>
    <property type="project" value="UniProtKB-KW"/>
</dbReference>